<evidence type="ECO:0000256" key="1">
    <source>
        <dbReference type="ARBA" id="ARBA00005568"/>
    </source>
</evidence>
<evidence type="ECO:0000256" key="4">
    <source>
        <dbReference type="SAM" id="MobiDB-lite"/>
    </source>
</evidence>
<dbReference type="Pfam" id="PF03328">
    <property type="entry name" value="HpcH_HpaI"/>
    <property type="match status" value="1"/>
</dbReference>
<feature type="region of interest" description="Disordered" evidence="4">
    <location>
        <begin position="1"/>
        <end position="32"/>
    </location>
</feature>
<dbReference type="InterPro" id="IPR050251">
    <property type="entry name" value="HpcH-HpaI_aldolase"/>
</dbReference>
<dbReference type="PANTHER" id="PTHR30502">
    <property type="entry name" value="2-KETO-3-DEOXY-L-RHAMNONATE ALDOLASE"/>
    <property type="match status" value="1"/>
</dbReference>
<dbReference type="GO" id="GO:0005737">
    <property type="term" value="C:cytoplasm"/>
    <property type="evidence" value="ECO:0007669"/>
    <property type="project" value="TreeGrafter"/>
</dbReference>
<proteinExistence type="inferred from homology"/>
<dbReference type="InterPro" id="IPR040442">
    <property type="entry name" value="Pyrv_kinase-like_dom_sf"/>
</dbReference>
<dbReference type="KEGG" id="rpd:RPD_3586"/>
<evidence type="ECO:0000313" key="6">
    <source>
        <dbReference type="EMBL" id="ABE40809.1"/>
    </source>
</evidence>
<dbReference type="AlphaFoldDB" id="Q133D0"/>
<evidence type="ECO:0000259" key="5">
    <source>
        <dbReference type="Pfam" id="PF03328"/>
    </source>
</evidence>
<dbReference type="GO" id="GO:0016832">
    <property type="term" value="F:aldehyde-lyase activity"/>
    <property type="evidence" value="ECO:0007669"/>
    <property type="project" value="TreeGrafter"/>
</dbReference>
<dbReference type="STRING" id="316057.RPD_3586"/>
<sequence>MMNAPTTSSTSTALEERHGEQGERDLGLRPGGGECVAGDPVGLFRRSHGAMRLRQRHGRHIQHGVQDYQSMVACFQAMNGHPVTPMVRVPWNEPGIIGKVLDGGAYGVICPMVNTKEEAENFVQYCKYPPRGTRSNGPIRAGMYGAGGSYQDTANDETLCIPMIETRTAVENMEAILDVEGVAGVYVGPSDLGYSYGLVPKLDREEPEILKIYDKLLKECDKRGIYPGIHCSGPAGAAKNLAMGFKLVTLLNDSGIMATAAKAWVAETRKNSGGKA</sequence>
<dbReference type="HOGENOM" id="CLU_059964_3_2_5"/>
<organism evidence="6 7">
    <name type="scientific">Rhodopseudomonas palustris (strain BisB5)</name>
    <dbReference type="NCBI Taxonomy" id="316057"/>
    <lineage>
        <taxon>Bacteria</taxon>
        <taxon>Pseudomonadati</taxon>
        <taxon>Pseudomonadota</taxon>
        <taxon>Alphaproteobacteria</taxon>
        <taxon>Hyphomicrobiales</taxon>
        <taxon>Nitrobacteraceae</taxon>
        <taxon>Rhodopseudomonas</taxon>
    </lineage>
</organism>
<dbReference type="SUPFAM" id="SSF51621">
    <property type="entry name" value="Phosphoenolpyruvate/pyruvate domain"/>
    <property type="match status" value="1"/>
</dbReference>
<dbReference type="InterPro" id="IPR005000">
    <property type="entry name" value="Aldolase/citrate-lyase_domain"/>
</dbReference>
<reference evidence="6 7" key="1">
    <citation type="submission" date="2006-03" db="EMBL/GenBank/DDBJ databases">
        <title>Complete sequence of Rhodopseudomonas palustris BisB5.</title>
        <authorList>
            <consortium name="US DOE Joint Genome Institute"/>
            <person name="Copeland A."/>
            <person name="Lucas S."/>
            <person name="Lapidus A."/>
            <person name="Barry K."/>
            <person name="Detter J.C."/>
            <person name="Glavina del Rio T."/>
            <person name="Hammon N."/>
            <person name="Israni S."/>
            <person name="Dalin E."/>
            <person name="Tice H."/>
            <person name="Pitluck S."/>
            <person name="Chain P."/>
            <person name="Malfatti S."/>
            <person name="Shin M."/>
            <person name="Vergez L."/>
            <person name="Schmutz J."/>
            <person name="Larimer F."/>
            <person name="Land M."/>
            <person name="Hauser L."/>
            <person name="Pelletier D.A."/>
            <person name="Kyrpides N."/>
            <person name="Lykidis A."/>
            <person name="Oda Y."/>
            <person name="Harwood C.S."/>
            <person name="Richardson P."/>
        </authorList>
    </citation>
    <scope>NUCLEOTIDE SEQUENCE [LARGE SCALE GENOMIC DNA]</scope>
    <source>
        <strain evidence="6 7">BisB5</strain>
    </source>
</reference>
<dbReference type="Proteomes" id="UP000001818">
    <property type="component" value="Chromosome"/>
</dbReference>
<gene>
    <name evidence="6" type="ordered locus">RPD_3586</name>
</gene>
<name>Q133D0_RHOPS</name>
<keyword evidence="3" id="KW-0456">Lyase</keyword>
<accession>Q133D0</accession>
<dbReference type="Gene3D" id="3.20.20.60">
    <property type="entry name" value="Phosphoenolpyruvate-binding domains"/>
    <property type="match status" value="1"/>
</dbReference>
<dbReference type="PANTHER" id="PTHR30502:SF0">
    <property type="entry name" value="PHOSPHOENOLPYRUVATE CARBOXYLASE FAMILY PROTEIN"/>
    <property type="match status" value="1"/>
</dbReference>
<feature type="compositionally biased region" description="Basic and acidic residues" evidence="4">
    <location>
        <begin position="14"/>
        <end position="27"/>
    </location>
</feature>
<evidence type="ECO:0000256" key="2">
    <source>
        <dbReference type="ARBA" id="ARBA00022723"/>
    </source>
</evidence>
<feature type="domain" description="HpcH/HpaI aldolase/citrate lyase" evidence="5">
    <location>
        <begin position="63"/>
        <end position="235"/>
    </location>
</feature>
<dbReference type="EMBL" id="CP000283">
    <property type="protein sequence ID" value="ABE40809.1"/>
    <property type="molecule type" value="Genomic_DNA"/>
</dbReference>
<keyword evidence="2" id="KW-0479">Metal-binding</keyword>
<protein>
    <submittedName>
        <fullName evidence="6">HpcH/HpaI aldolase</fullName>
    </submittedName>
</protein>
<evidence type="ECO:0000313" key="7">
    <source>
        <dbReference type="Proteomes" id="UP000001818"/>
    </source>
</evidence>
<dbReference type="InterPro" id="IPR015813">
    <property type="entry name" value="Pyrv/PenolPyrv_kinase-like_dom"/>
</dbReference>
<dbReference type="GO" id="GO:0046872">
    <property type="term" value="F:metal ion binding"/>
    <property type="evidence" value="ECO:0007669"/>
    <property type="project" value="UniProtKB-KW"/>
</dbReference>
<comment type="similarity">
    <text evidence="1">Belongs to the HpcH/HpaI aldolase family.</text>
</comment>
<feature type="compositionally biased region" description="Polar residues" evidence="4">
    <location>
        <begin position="1"/>
        <end position="13"/>
    </location>
</feature>
<evidence type="ECO:0000256" key="3">
    <source>
        <dbReference type="ARBA" id="ARBA00023239"/>
    </source>
</evidence>
<dbReference type="eggNOG" id="COG3836">
    <property type="taxonomic scope" value="Bacteria"/>
</dbReference>